<proteinExistence type="inferred from homology"/>
<evidence type="ECO:0000256" key="10">
    <source>
        <dbReference type="ARBA" id="ARBA00047526"/>
    </source>
</evidence>
<dbReference type="InterPro" id="IPR001503">
    <property type="entry name" value="Glyco_trans_10"/>
</dbReference>
<evidence type="ECO:0000256" key="1">
    <source>
        <dbReference type="ARBA" id="ARBA00004606"/>
    </source>
</evidence>
<comment type="catalytic activity">
    <reaction evidence="12">
        <text>a neolactoside VI(3)-alpha-NeuNAc-nLc6Cer + GDP-beta-L-fucose = a neolactoside VI(3)-alpha-NeuAc,III(3)-alphaFuc-nLc6Cer + GDP + H(+)</text>
        <dbReference type="Rhea" id="RHEA:48352"/>
        <dbReference type="ChEBI" id="CHEBI:15378"/>
        <dbReference type="ChEBI" id="CHEBI:57273"/>
        <dbReference type="ChEBI" id="CHEBI:58189"/>
        <dbReference type="ChEBI" id="CHEBI:90335"/>
        <dbReference type="ChEBI" id="CHEBI:90339"/>
    </reaction>
    <physiologicalReaction direction="left-to-right" evidence="12">
        <dbReference type="Rhea" id="RHEA:48353"/>
    </physiologicalReaction>
</comment>
<dbReference type="EC" id="2.4.1.-" evidence="13"/>
<dbReference type="Proteomes" id="UP000233180">
    <property type="component" value="Unassembled WGS sequence"/>
</dbReference>
<accession>A0A2K6MTV9</accession>
<name>A0A2K6MTV9_RHIBE</name>
<dbReference type="Pfam" id="PF17039">
    <property type="entry name" value="Glyco_tran_10_N"/>
    <property type="match status" value="1"/>
</dbReference>
<reference evidence="16" key="3">
    <citation type="submission" date="2025-09" db="UniProtKB">
        <authorList>
            <consortium name="Ensembl"/>
        </authorList>
    </citation>
    <scope>IDENTIFICATION</scope>
</reference>
<comment type="catalytic activity">
    <reaction evidence="10">
        <text>N-acetyl-alpha-neuraminosyl-(2-&gt;3)-beta-D-galactosyl-(1-&gt;4)-N-acetyl-beta-D-glucosamine + GDP-beta-L-fucose = N-acetyl-alpha-neuraminosyl-(2-&gt;3)-beta-D-galactosyl-(1-&gt;4)-[alpha-L-fucosyl-(1-&gt;3)]-N-acetyl-beta-D-glucosamine + GDP + H(+)</text>
        <dbReference type="Rhea" id="RHEA:62836"/>
        <dbReference type="ChEBI" id="CHEBI:15378"/>
        <dbReference type="ChEBI" id="CHEBI:57273"/>
        <dbReference type="ChEBI" id="CHEBI:58189"/>
        <dbReference type="ChEBI" id="CHEBI:145937"/>
        <dbReference type="ChEBI" id="CHEBI:145938"/>
    </reaction>
    <physiologicalReaction direction="left-to-right" evidence="10">
        <dbReference type="Rhea" id="RHEA:62837"/>
    </physiologicalReaction>
</comment>
<evidence type="ECO:0000256" key="6">
    <source>
        <dbReference type="ARBA" id="ARBA00036594"/>
    </source>
</evidence>
<evidence type="ECO:0000259" key="15">
    <source>
        <dbReference type="Pfam" id="PF17039"/>
    </source>
</evidence>
<evidence type="ECO:0000256" key="13">
    <source>
        <dbReference type="RuleBase" id="RU003832"/>
    </source>
</evidence>
<dbReference type="GO" id="GO:0046920">
    <property type="term" value="F:alpha-(1-&gt;3)-fucosyltransferase activity"/>
    <property type="evidence" value="ECO:0007669"/>
    <property type="project" value="TreeGrafter"/>
</dbReference>
<reference evidence="16 17" key="1">
    <citation type="submission" date="2016-06" db="EMBL/GenBank/DDBJ databases">
        <title>Genome of Rhinopithecus bieti.</title>
        <authorList>
            <person name="Wu"/>
            <person name="C.-I. and Zhang"/>
            <person name="Y."/>
        </authorList>
    </citation>
    <scope>NUCLEOTIDE SEQUENCE</scope>
</reference>
<keyword evidence="13" id="KW-0808">Transferase</keyword>
<sequence>MDPLGPIKPQWSWRRCLAGLLFQLLVAVCFFSYLRVSRDDATGSPSGSSRQDTTPTRPPLLILLWTWPFPTPPWLMSRCSGDGACTAELPYYCRPQVYPQAGSAVIRAPPGNVNWYNPSCPSSHGSPRRQGQRWIWFSMESPSHCWHLQALDDTSISPLVGLGRGGPRGAKPHQAVNLNHGPTAAAWDHVETLCPGNKFYLASRTSLATPDYITEKLWRNARWRPGREQYERFLPPDRLHPTWTTSQRAGQGHAPYLSYFRWRETLRPRFSSWALDFCKACWKLQEESRYQTVRSIAAWFT</sequence>
<evidence type="ECO:0000256" key="4">
    <source>
        <dbReference type="ARBA" id="ARBA00036468"/>
    </source>
</evidence>
<dbReference type="SUPFAM" id="SSF53756">
    <property type="entry name" value="UDP-Glycosyltransferase/glycogen phosphorylase"/>
    <property type="match status" value="2"/>
</dbReference>
<keyword evidence="13" id="KW-0472">Membrane</keyword>
<comment type="catalytic activity">
    <reaction evidence="5">
        <text>a neolactoside nLc4Cer(d18:1(4E)) + GDP-beta-L-fucose = a neolactoside III(3)-alpha-Fuc-nLc4Cer(d18:1(4E)) + GDP + H(+)</text>
        <dbReference type="Rhea" id="RHEA:48332"/>
        <dbReference type="ChEBI" id="CHEBI:15378"/>
        <dbReference type="ChEBI" id="CHEBI:17006"/>
        <dbReference type="ChEBI" id="CHEBI:57273"/>
        <dbReference type="ChEBI" id="CHEBI:58189"/>
        <dbReference type="ChEBI" id="CHEBI:77240"/>
    </reaction>
    <physiologicalReaction direction="left-to-right" evidence="5">
        <dbReference type="Rhea" id="RHEA:48333"/>
    </physiologicalReaction>
</comment>
<dbReference type="GO" id="GO:0017060">
    <property type="term" value="F:3-galactosyl-N-acetylglucosaminide 4-alpha-L-fucosyltransferase activity"/>
    <property type="evidence" value="ECO:0007669"/>
    <property type="project" value="UniProtKB-EC"/>
</dbReference>
<protein>
    <recommendedName>
        <fullName evidence="13">Fucosyltransferase</fullName>
        <ecNumber evidence="13">2.4.1.-</ecNumber>
    </recommendedName>
</protein>
<evidence type="ECO:0000256" key="7">
    <source>
        <dbReference type="ARBA" id="ARBA00036928"/>
    </source>
</evidence>
<evidence type="ECO:0000313" key="16">
    <source>
        <dbReference type="Ensembl" id="ENSRBIP00000039225.1"/>
    </source>
</evidence>
<reference evidence="16" key="2">
    <citation type="submission" date="2025-08" db="UniProtKB">
        <authorList>
            <consortium name="Ensembl"/>
        </authorList>
    </citation>
    <scope>IDENTIFICATION</scope>
</reference>
<evidence type="ECO:0000256" key="11">
    <source>
        <dbReference type="ARBA" id="ARBA00048398"/>
    </source>
</evidence>
<keyword evidence="13" id="KW-0328">Glycosyltransferase</keyword>
<comment type="catalytic activity">
    <reaction evidence="11">
        <text>a neolactoside nLc6Cer + GDP-beta-L-fucose = beta-D-galactosyl-(1-&gt;4)-N-acetyl-beta-D-glucosaminyl-(1-&gt;3)-beta-D-galactosyl-(1-&gt;4)-[alpha-L-fucosyl-(1-&gt;3)]-N-acetyl-beta-D-glucosaminyl-(1-&gt;3)-beta-D-galactosyl-(1-&gt;4)-beta-D-glucosyl-(1&lt;-&gt;1')-ceramide + GDP + H(+)</text>
        <dbReference type="Rhea" id="RHEA:48364"/>
        <dbReference type="ChEBI" id="CHEBI:15378"/>
        <dbReference type="ChEBI" id="CHEBI:57273"/>
        <dbReference type="ChEBI" id="CHEBI:58189"/>
        <dbReference type="ChEBI" id="CHEBI:90357"/>
        <dbReference type="ChEBI" id="CHEBI:90358"/>
    </reaction>
    <physiologicalReaction direction="left-to-right" evidence="11">
        <dbReference type="Rhea" id="RHEA:48365"/>
    </physiologicalReaction>
</comment>
<organism evidence="16 17">
    <name type="scientific">Rhinopithecus bieti</name>
    <name type="common">Black snub-nosed monkey</name>
    <name type="synonym">Pygathrix bieti</name>
    <dbReference type="NCBI Taxonomy" id="61621"/>
    <lineage>
        <taxon>Eukaryota</taxon>
        <taxon>Metazoa</taxon>
        <taxon>Chordata</taxon>
        <taxon>Craniata</taxon>
        <taxon>Vertebrata</taxon>
        <taxon>Euteleostomi</taxon>
        <taxon>Mammalia</taxon>
        <taxon>Eutheria</taxon>
        <taxon>Euarchontoglires</taxon>
        <taxon>Primates</taxon>
        <taxon>Haplorrhini</taxon>
        <taxon>Catarrhini</taxon>
        <taxon>Cercopithecidae</taxon>
        <taxon>Colobinae</taxon>
        <taxon>Rhinopithecus</taxon>
    </lineage>
</organism>
<dbReference type="InterPro" id="IPR055270">
    <property type="entry name" value="Glyco_tran_10_C"/>
</dbReference>
<evidence type="ECO:0000256" key="2">
    <source>
        <dbReference type="ARBA" id="ARBA00036052"/>
    </source>
</evidence>
<evidence type="ECO:0000256" key="12">
    <source>
        <dbReference type="ARBA" id="ARBA00052236"/>
    </source>
</evidence>
<comment type="subcellular location">
    <subcellularLocation>
        <location evidence="9">Endomembrane system</location>
        <topology evidence="9">Single-pass membrane protein</topology>
    </subcellularLocation>
    <subcellularLocation>
        <location evidence="13">Golgi apparatus</location>
        <location evidence="13">Golgi stack membrane</location>
        <topology evidence="13">Single-pass type II membrane protein</topology>
    </subcellularLocation>
    <subcellularLocation>
        <location evidence="1">Membrane</location>
        <topology evidence="1">Single-pass type II membrane protein</topology>
    </subcellularLocation>
</comment>
<evidence type="ECO:0000259" key="14">
    <source>
        <dbReference type="Pfam" id="PF00852"/>
    </source>
</evidence>
<evidence type="ECO:0000256" key="5">
    <source>
        <dbReference type="ARBA" id="ARBA00036497"/>
    </source>
</evidence>
<dbReference type="GeneTree" id="ENSGT00940000163389"/>
<comment type="catalytic activity">
    <reaction evidence="3">
        <text>a beta-D-galactosyl-(1-&gt;3)-N-acetyl-beta-D-glucosaminyl derivative + GDP-beta-L-fucose = a beta-D-galactosyl-(1-&gt;3)-[alpha-L-fucosyl-(1-&gt;4)]-N-acetyl-beta-D-glucosaminyl derivative + GDP + H(+)</text>
        <dbReference type="Rhea" id="RHEA:23628"/>
        <dbReference type="ChEBI" id="CHEBI:15378"/>
        <dbReference type="ChEBI" id="CHEBI:57273"/>
        <dbReference type="ChEBI" id="CHEBI:58189"/>
        <dbReference type="ChEBI" id="CHEBI:133506"/>
        <dbReference type="ChEBI" id="CHEBI:140304"/>
        <dbReference type="EC" id="2.4.1.65"/>
    </reaction>
    <physiologicalReaction direction="left-to-right" evidence="3">
        <dbReference type="Rhea" id="RHEA:23629"/>
    </physiologicalReaction>
</comment>
<feature type="domain" description="Fucosyltransferase N-terminal" evidence="15">
    <location>
        <begin position="60"/>
        <end position="152"/>
    </location>
</feature>
<dbReference type="PANTHER" id="PTHR11929">
    <property type="entry name" value="ALPHA- 1,3 -FUCOSYLTRANSFERASE"/>
    <property type="match status" value="1"/>
</dbReference>
<dbReference type="PANTHER" id="PTHR11929:SF11">
    <property type="entry name" value="4-GALACTOSYL-N-ACETYLGLUCOSAMINIDE 3-ALPHA-L-FUCOSYLTRANSFERASE FUT5"/>
    <property type="match status" value="1"/>
</dbReference>
<dbReference type="Pfam" id="PF00852">
    <property type="entry name" value="Glyco_transf_10"/>
    <property type="match status" value="1"/>
</dbReference>
<dbReference type="STRING" id="61621.ENSRBIP00000039225"/>
<dbReference type="AlphaFoldDB" id="A0A2K6MTV9"/>
<comment type="catalytic activity">
    <reaction evidence="6">
        <text>alpha-L-Fuc-(1-&gt;2)-beta-D-Gal-(1-&gt;4)-D-GlcNAc + GDP-beta-L-fucose = alpha-L-Fuc-(1-&gt;2)-beta-D-Gal-(1-&gt;4)-[alpha-L-Fuc-(1-&gt;3)]-D-GlcNAc + GDP + H(+)</text>
        <dbReference type="Rhea" id="RHEA:62900"/>
        <dbReference type="ChEBI" id="CHEBI:15378"/>
        <dbReference type="ChEBI" id="CHEBI:57273"/>
        <dbReference type="ChEBI" id="CHEBI:58189"/>
        <dbReference type="ChEBI" id="CHEBI:62263"/>
        <dbReference type="ChEBI" id="CHEBI:62507"/>
    </reaction>
</comment>
<evidence type="ECO:0000256" key="8">
    <source>
        <dbReference type="ARBA" id="ARBA00036999"/>
    </source>
</evidence>
<evidence type="ECO:0000313" key="17">
    <source>
        <dbReference type="Proteomes" id="UP000233180"/>
    </source>
</evidence>
<comment type="catalytic activity">
    <reaction evidence="8">
        <text>a neolactoside nLc6Cer(d18:1(4E)) + GDP-beta-L-fucose = a neolactoside III(3)-alpha-Fuc-nLc6Cer(d18:1(4E)) + GDP + H(+)</text>
        <dbReference type="Rhea" id="RHEA:48336"/>
        <dbReference type="ChEBI" id="CHEBI:15378"/>
        <dbReference type="ChEBI" id="CHEBI:57273"/>
        <dbReference type="ChEBI" id="CHEBI:58189"/>
        <dbReference type="ChEBI" id="CHEBI:61610"/>
        <dbReference type="ChEBI" id="CHEBI:90307"/>
    </reaction>
    <physiologicalReaction direction="left-to-right" evidence="8">
        <dbReference type="Rhea" id="RHEA:48337"/>
    </physiologicalReaction>
</comment>
<comment type="catalytic activity">
    <reaction evidence="4">
        <text>an alpha-Neu5Ac-(2-&gt;3)-beta-D-Gal-(1-&gt;3)-D-GlcNAc derivative + GDP-beta-L-fucose = an alpha-Neu5Ac-(2-&gt;3)-beta-D-Gal-(1-&gt;3)-[alpha-L-Fuc-(1-&gt;4)]-beta-D-GlcNAc derivative + GDP + H(+)</text>
        <dbReference type="Rhea" id="RHEA:62904"/>
        <dbReference type="ChEBI" id="CHEBI:15378"/>
        <dbReference type="ChEBI" id="CHEBI:57273"/>
        <dbReference type="ChEBI" id="CHEBI:58189"/>
        <dbReference type="ChEBI" id="CHEBI:146021"/>
        <dbReference type="ChEBI" id="CHEBI:146022"/>
    </reaction>
    <physiologicalReaction direction="left-to-right" evidence="4">
        <dbReference type="Rhea" id="RHEA:62905"/>
    </physiologicalReaction>
</comment>
<comment type="catalytic activity">
    <reaction evidence="2">
        <text>an alpha-Neu5Ac-(2-&gt;3)-beta-D-Gal-(1-&gt;4)-beta-D-GlcNAc-(1-&gt;3)-beta-D-Gal-(1-&gt;4)-[alpha-L-Fuc-(1-&gt;3)]-beta-D-GlcNAc derivative + GDP-beta-L-fucose = an alpha-Neu5Ac-(2-&gt;3)-beta-D-Gal-(1-&gt;4)-[alpha-L-Fuc-(1-&gt;3)]-beta-D-GlcNAc-(1-&gt;3)-beta-D-Gal-(1-&gt;4)-[alpha-L-Fuc-(1-&gt;3)]-beta-D-GlcNAc derivative + GDP + H(+)</text>
        <dbReference type="Rhea" id="RHEA:52864"/>
        <dbReference type="ChEBI" id="CHEBI:15378"/>
        <dbReference type="ChEBI" id="CHEBI:57273"/>
        <dbReference type="ChEBI" id="CHEBI:58189"/>
        <dbReference type="ChEBI" id="CHEBI:145342"/>
        <dbReference type="ChEBI" id="CHEBI:145343"/>
    </reaction>
    <physiologicalReaction direction="left-to-right" evidence="2">
        <dbReference type="Rhea" id="RHEA:52865"/>
    </physiologicalReaction>
</comment>
<dbReference type="GO" id="GO:0032580">
    <property type="term" value="C:Golgi cisterna membrane"/>
    <property type="evidence" value="ECO:0007669"/>
    <property type="project" value="UniProtKB-SubCell"/>
</dbReference>
<keyword evidence="13" id="KW-0812">Transmembrane</keyword>
<comment type="similarity">
    <text evidence="13">Belongs to the glycosyltransferase 10 family.</text>
</comment>
<keyword evidence="13" id="KW-0333">Golgi apparatus</keyword>
<dbReference type="InterPro" id="IPR031481">
    <property type="entry name" value="Glyco_tran_10_N"/>
</dbReference>
<keyword evidence="17" id="KW-1185">Reference proteome</keyword>
<dbReference type="Ensembl" id="ENSRBIT00000063247.1">
    <property type="protein sequence ID" value="ENSRBIP00000039225.1"/>
    <property type="gene ID" value="ENSRBIG00000043064.1"/>
</dbReference>
<feature type="domain" description="Fucosyltransferase C-terminal" evidence="14">
    <location>
        <begin position="253"/>
        <end position="299"/>
    </location>
</feature>
<comment type="catalytic activity">
    <reaction evidence="7">
        <text>beta-D-galactosyl-(1-&gt;4)-N-acetyl-D-glucosamine + GDP-beta-L-fucose = beta-D-galactosyl-(1-&gt;4)-[alpha-L-fucosyl-(1-&gt;3)]-N-acetyl-D-glucosamine + GDP + H(+)</text>
        <dbReference type="Rhea" id="RHEA:62824"/>
        <dbReference type="ChEBI" id="CHEBI:15378"/>
        <dbReference type="ChEBI" id="CHEBI:57273"/>
        <dbReference type="ChEBI" id="CHEBI:58189"/>
        <dbReference type="ChEBI" id="CHEBI:60152"/>
        <dbReference type="ChEBI" id="CHEBI:62287"/>
    </reaction>
    <physiologicalReaction direction="left-to-right" evidence="7">
        <dbReference type="Rhea" id="RHEA:62825"/>
    </physiologicalReaction>
</comment>
<evidence type="ECO:0000256" key="9">
    <source>
        <dbReference type="ARBA" id="ARBA00037847"/>
    </source>
</evidence>
<evidence type="ECO:0000256" key="3">
    <source>
        <dbReference type="ARBA" id="ARBA00036273"/>
    </source>
</evidence>